<proteinExistence type="predicted"/>
<feature type="region of interest" description="Disordered" evidence="1">
    <location>
        <begin position="115"/>
        <end position="134"/>
    </location>
</feature>
<evidence type="ECO:0000313" key="2">
    <source>
        <dbReference type="EMBL" id="GAA5217647.1"/>
    </source>
</evidence>
<organism evidence="2 3">
    <name type="scientific">Streptomyces thinghirensis</name>
    <dbReference type="NCBI Taxonomy" id="551547"/>
    <lineage>
        <taxon>Bacteria</taxon>
        <taxon>Bacillati</taxon>
        <taxon>Actinomycetota</taxon>
        <taxon>Actinomycetes</taxon>
        <taxon>Kitasatosporales</taxon>
        <taxon>Streptomycetaceae</taxon>
        <taxon>Streptomyces</taxon>
    </lineage>
</organism>
<dbReference type="SUPFAM" id="SSF52540">
    <property type="entry name" value="P-loop containing nucleoside triphosphate hydrolases"/>
    <property type="match status" value="1"/>
</dbReference>
<sequence>MQARAAVGSVSLPKGDPVRLDRFCVPVREDALVDAGGFLLSPPSWYSRTSPVVPLTEACATSAVLLGEAGIGKSHALSTVLEARQSSRHPGTCLRVDLGQVRSWEDLIRKARPVLGRLGSQPASPDPGPSDDEAAEPKRLLVLDGVDECHATETPRRASRLRNASRPMRMFRPWALCR</sequence>
<dbReference type="InterPro" id="IPR027417">
    <property type="entry name" value="P-loop_NTPase"/>
</dbReference>
<dbReference type="EMBL" id="BAABJR010000034">
    <property type="protein sequence ID" value="GAA5217647.1"/>
    <property type="molecule type" value="Genomic_DNA"/>
</dbReference>
<accession>A0ABP9TFT0</accession>
<comment type="caution">
    <text evidence="2">The sequence shown here is derived from an EMBL/GenBank/DDBJ whole genome shotgun (WGS) entry which is preliminary data.</text>
</comment>
<keyword evidence="3" id="KW-1185">Reference proteome</keyword>
<evidence type="ECO:0008006" key="4">
    <source>
        <dbReference type="Google" id="ProtNLM"/>
    </source>
</evidence>
<gene>
    <name evidence="2" type="ORF">GCM10023323_75460</name>
</gene>
<name>A0ABP9TFT0_9ACTN</name>
<reference evidence="3" key="1">
    <citation type="journal article" date="2019" name="Int. J. Syst. Evol. Microbiol.">
        <title>The Global Catalogue of Microorganisms (GCM) 10K type strain sequencing project: providing services to taxonomists for standard genome sequencing and annotation.</title>
        <authorList>
            <consortium name="The Broad Institute Genomics Platform"/>
            <consortium name="The Broad Institute Genome Sequencing Center for Infectious Disease"/>
            <person name="Wu L."/>
            <person name="Ma J."/>
        </authorList>
    </citation>
    <scope>NUCLEOTIDE SEQUENCE [LARGE SCALE GENOMIC DNA]</scope>
    <source>
        <strain evidence="3">JCM 18306</strain>
    </source>
</reference>
<evidence type="ECO:0000256" key="1">
    <source>
        <dbReference type="SAM" id="MobiDB-lite"/>
    </source>
</evidence>
<dbReference type="Proteomes" id="UP001499878">
    <property type="component" value="Unassembled WGS sequence"/>
</dbReference>
<protein>
    <recommendedName>
        <fullName evidence="4">NACHT domain-containing protein</fullName>
    </recommendedName>
</protein>
<evidence type="ECO:0000313" key="3">
    <source>
        <dbReference type="Proteomes" id="UP001499878"/>
    </source>
</evidence>